<proteinExistence type="inferred from homology"/>
<dbReference type="PANTHER" id="PTHR30537">
    <property type="entry name" value="HTH-TYPE TRANSCRIPTIONAL REGULATOR"/>
    <property type="match status" value="1"/>
</dbReference>
<accession>E5AND2</accession>
<reference evidence="7 8" key="1">
    <citation type="journal article" date="2011" name="J. Bacteriol.">
        <title>Complete genome sequence of Burkholderia rhizoxinica, an endosymbiont of Rhizopus microsporus.</title>
        <authorList>
            <person name="Lackner G."/>
            <person name="Moebius N."/>
            <person name="Partida-Martinez L."/>
            <person name="Hertweck C."/>
        </authorList>
    </citation>
    <scope>NUCLEOTIDE SEQUENCE [LARGE SCALE GENOMIC DNA]</scope>
    <source>
        <strain evidence="8">DSM 19002 / CIP 109453 / HKI 454</strain>
    </source>
</reference>
<gene>
    <name evidence="7" type="ordered locus">RBRH_01274</name>
</gene>
<comment type="similarity">
    <text evidence="1">Belongs to the LysR transcriptional regulatory family.</text>
</comment>
<dbReference type="KEGG" id="brh:RBRH_01274"/>
<evidence type="ECO:0000256" key="1">
    <source>
        <dbReference type="ARBA" id="ARBA00009437"/>
    </source>
</evidence>
<dbReference type="InterPro" id="IPR005119">
    <property type="entry name" value="LysR_subst-bd"/>
</dbReference>
<evidence type="ECO:0000256" key="2">
    <source>
        <dbReference type="ARBA" id="ARBA00023015"/>
    </source>
</evidence>
<dbReference type="InterPro" id="IPR000847">
    <property type="entry name" value="LysR_HTH_N"/>
</dbReference>
<dbReference type="SUPFAM" id="SSF53850">
    <property type="entry name" value="Periplasmic binding protein-like II"/>
    <property type="match status" value="1"/>
</dbReference>
<evidence type="ECO:0000256" key="4">
    <source>
        <dbReference type="ARBA" id="ARBA00023163"/>
    </source>
</evidence>
<name>E5AND2_MYCRK</name>
<evidence type="ECO:0000256" key="3">
    <source>
        <dbReference type="ARBA" id="ARBA00023125"/>
    </source>
</evidence>
<dbReference type="GO" id="GO:0043565">
    <property type="term" value="F:sequence-specific DNA binding"/>
    <property type="evidence" value="ECO:0007669"/>
    <property type="project" value="TreeGrafter"/>
</dbReference>
<dbReference type="InterPro" id="IPR058163">
    <property type="entry name" value="LysR-type_TF_proteobact-type"/>
</dbReference>
<dbReference type="InterPro" id="IPR036390">
    <property type="entry name" value="WH_DNA-bd_sf"/>
</dbReference>
<dbReference type="HOGENOM" id="CLU_039613_16_2_4"/>
<dbReference type="Gene3D" id="1.10.10.10">
    <property type="entry name" value="Winged helix-like DNA-binding domain superfamily/Winged helix DNA-binding domain"/>
    <property type="match status" value="1"/>
</dbReference>
<keyword evidence="3" id="KW-0238">DNA-binding</keyword>
<evidence type="ECO:0000256" key="5">
    <source>
        <dbReference type="SAM" id="MobiDB-lite"/>
    </source>
</evidence>
<dbReference type="eggNOG" id="COG0583">
    <property type="taxonomic scope" value="Bacteria"/>
</dbReference>
<dbReference type="SUPFAM" id="SSF46785">
    <property type="entry name" value="Winged helix' DNA-binding domain"/>
    <property type="match status" value="1"/>
</dbReference>
<dbReference type="Pfam" id="PF03466">
    <property type="entry name" value="LysR_substrate"/>
    <property type="match status" value="1"/>
</dbReference>
<evidence type="ECO:0000313" key="7">
    <source>
        <dbReference type="EMBL" id="CBW76385.1"/>
    </source>
</evidence>
<feature type="region of interest" description="Disordered" evidence="5">
    <location>
        <begin position="328"/>
        <end position="402"/>
    </location>
</feature>
<dbReference type="PROSITE" id="PS50931">
    <property type="entry name" value="HTH_LYSR"/>
    <property type="match status" value="1"/>
</dbReference>
<keyword evidence="4" id="KW-0804">Transcription</keyword>
<dbReference type="GO" id="GO:0003700">
    <property type="term" value="F:DNA-binding transcription factor activity"/>
    <property type="evidence" value="ECO:0007669"/>
    <property type="project" value="InterPro"/>
</dbReference>
<feature type="compositionally biased region" description="Low complexity" evidence="5">
    <location>
        <begin position="341"/>
        <end position="350"/>
    </location>
</feature>
<dbReference type="Pfam" id="PF00126">
    <property type="entry name" value="HTH_1"/>
    <property type="match status" value="1"/>
</dbReference>
<dbReference type="EMBL" id="FR687359">
    <property type="protein sequence ID" value="CBW76385.1"/>
    <property type="molecule type" value="Genomic_DNA"/>
</dbReference>
<dbReference type="Proteomes" id="UP000007437">
    <property type="component" value="Chromosome"/>
</dbReference>
<dbReference type="STRING" id="882378.RBRH_01274"/>
<evidence type="ECO:0000313" key="8">
    <source>
        <dbReference type="Proteomes" id="UP000007437"/>
    </source>
</evidence>
<dbReference type="FunFam" id="1.10.10.10:FF:000001">
    <property type="entry name" value="LysR family transcriptional regulator"/>
    <property type="match status" value="1"/>
</dbReference>
<feature type="compositionally biased region" description="Basic and acidic residues" evidence="5">
    <location>
        <begin position="368"/>
        <end position="378"/>
    </location>
</feature>
<feature type="domain" description="HTH lysR-type" evidence="6">
    <location>
        <begin position="21"/>
        <end position="76"/>
    </location>
</feature>
<dbReference type="AlphaFoldDB" id="E5AND2"/>
<dbReference type="Gene3D" id="3.40.190.290">
    <property type="match status" value="1"/>
</dbReference>
<evidence type="ECO:0000259" key="6">
    <source>
        <dbReference type="PROSITE" id="PS50931"/>
    </source>
</evidence>
<dbReference type="InterPro" id="IPR036388">
    <property type="entry name" value="WH-like_DNA-bd_sf"/>
</dbReference>
<keyword evidence="2" id="KW-0805">Transcription regulation</keyword>
<dbReference type="CDD" id="cd08422">
    <property type="entry name" value="PBP2_CrgA_like"/>
    <property type="match status" value="1"/>
</dbReference>
<protein>
    <submittedName>
        <fullName evidence="7">Transcriptional regulators, LysR family</fullName>
    </submittedName>
</protein>
<organism evidence="7 8">
    <name type="scientific">Mycetohabitans rhizoxinica (strain DSM 19002 / CIP 109453 / HKI 454)</name>
    <name type="common">Paraburkholderia rhizoxinica</name>
    <dbReference type="NCBI Taxonomy" id="882378"/>
    <lineage>
        <taxon>Bacteria</taxon>
        <taxon>Pseudomonadati</taxon>
        <taxon>Pseudomonadota</taxon>
        <taxon>Betaproteobacteria</taxon>
        <taxon>Burkholderiales</taxon>
        <taxon>Burkholderiaceae</taxon>
        <taxon>Mycetohabitans</taxon>
    </lineage>
</organism>
<dbReference type="GO" id="GO:0006351">
    <property type="term" value="P:DNA-templated transcription"/>
    <property type="evidence" value="ECO:0007669"/>
    <property type="project" value="TreeGrafter"/>
</dbReference>
<dbReference type="PANTHER" id="PTHR30537:SF5">
    <property type="entry name" value="HTH-TYPE TRANSCRIPTIONAL ACTIVATOR TTDR-RELATED"/>
    <property type="match status" value="1"/>
</dbReference>
<sequence>MQLCNNAISVARSRSFLMDHLQSMRVFVKVADLGSFAKAASMMDMSNAVVTRHVADLESRLGTRLLNRTTRSLSLTESGQVYLERARQILDELEDVEQMVVARNHEPVGTLRIVAPVVFGLHNLAPVLHSYAQRFPQVIPNVTLVDREVDMVEEGFDVGVVIARNVRSASVVMRRLTTGCITVCATPEYIAKHGVPQRPEDLLEHHCLSLPADYWGDERVFTGPDGQEVRVRPTNVMIANNTEMLRQLALLGNGIALLPSYLIGRDMAEGRLLRLLPQYHLPRVDINIAYPSRHYLPAKVRTFIDHLVEHFSQTPNSMLGEQWSGVDGARTKAADGSTGPADAAAHAALAPQHPEQGRGEGELDQLDEQLRANGIERKGKNRAPVAPRRYPGNAERRTYEPA</sequence>